<organism evidence="4 5">
    <name type="scientific">Streptococcus macedonicus</name>
    <name type="common">Streptococcus gallolyticus macedonicus</name>
    <dbReference type="NCBI Taxonomy" id="59310"/>
    <lineage>
        <taxon>Bacteria</taxon>
        <taxon>Bacillati</taxon>
        <taxon>Bacillota</taxon>
        <taxon>Bacilli</taxon>
        <taxon>Lactobacillales</taxon>
        <taxon>Streptococcaceae</taxon>
        <taxon>Streptococcus</taxon>
    </lineage>
</organism>
<sequence length="181" mass="21723">MEKKRIYNSKKIISDIFISKLEADNFKEVTISEIVAEANLSRSTFYRYFRNKYSVIEFFIDDILNNYLLVVSKKAVINFTDILVIYFEFWEENMHYLRLLKKHNLLSLMLEIERRKFLKILPQSKFPWHNNSDENELFLNLILIGGLWNISLYLLDTNKRIEPSQLALKIIESLSWNKSFI</sequence>
<feature type="domain" description="HTH tetR-type" evidence="3">
    <location>
        <begin position="7"/>
        <end position="67"/>
    </location>
</feature>
<dbReference type="Pfam" id="PF00440">
    <property type="entry name" value="TetR_N"/>
    <property type="match status" value="1"/>
</dbReference>
<dbReference type="PROSITE" id="PS50977">
    <property type="entry name" value="HTH_TETR_2"/>
    <property type="match status" value="1"/>
</dbReference>
<gene>
    <name evidence="4" type="ORF">CS010_10960</name>
</gene>
<evidence type="ECO:0000256" key="2">
    <source>
        <dbReference type="PROSITE-ProRule" id="PRU00335"/>
    </source>
</evidence>
<evidence type="ECO:0000313" key="5">
    <source>
        <dbReference type="Proteomes" id="UP000222913"/>
    </source>
</evidence>
<protein>
    <submittedName>
        <fullName evidence="4">TetR family transcriptional regulator</fullName>
    </submittedName>
</protein>
<dbReference type="InterPro" id="IPR050624">
    <property type="entry name" value="HTH-type_Tx_Regulator"/>
</dbReference>
<feature type="DNA-binding region" description="H-T-H motif" evidence="2">
    <location>
        <begin position="30"/>
        <end position="49"/>
    </location>
</feature>
<name>A0A2G3NPF2_STRMC</name>
<dbReference type="EMBL" id="PEBM01000072">
    <property type="protein sequence ID" value="PHV55386.1"/>
    <property type="molecule type" value="Genomic_DNA"/>
</dbReference>
<keyword evidence="1 2" id="KW-0238">DNA-binding</keyword>
<dbReference type="Gene3D" id="1.10.357.10">
    <property type="entry name" value="Tetracycline Repressor, domain 2"/>
    <property type="match status" value="1"/>
</dbReference>
<comment type="caution">
    <text evidence="4">The sequence shown here is derived from an EMBL/GenBank/DDBJ whole genome shotgun (WGS) entry which is preliminary data.</text>
</comment>
<proteinExistence type="predicted"/>
<dbReference type="AlphaFoldDB" id="A0A2G3NPF2"/>
<evidence type="ECO:0000256" key="1">
    <source>
        <dbReference type="ARBA" id="ARBA00023125"/>
    </source>
</evidence>
<dbReference type="GO" id="GO:0003677">
    <property type="term" value="F:DNA binding"/>
    <property type="evidence" value="ECO:0007669"/>
    <property type="project" value="UniProtKB-UniRule"/>
</dbReference>
<dbReference type="InterPro" id="IPR009057">
    <property type="entry name" value="Homeodomain-like_sf"/>
</dbReference>
<dbReference type="InterPro" id="IPR001647">
    <property type="entry name" value="HTH_TetR"/>
</dbReference>
<accession>A0A2G3NPF2</accession>
<dbReference type="SUPFAM" id="SSF46689">
    <property type="entry name" value="Homeodomain-like"/>
    <property type="match status" value="1"/>
</dbReference>
<evidence type="ECO:0000313" key="4">
    <source>
        <dbReference type="EMBL" id="PHV55386.1"/>
    </source>
</evidence>
<evidence type="ECO:0000259" key="3">
    <source>
        <dbReference type="PROSITE" id="PS50977"/>
    </source>
</evidence>
<dbReference type="RefSeq" id="WP_099390896.1">
    <property type="nucleotide sequence ID" value="NZ_PEBM01000072.1"/>
</dbReference>
<dbReference type="PANTHER" id="PTHR43479">
    <property type="entry name" value="ACREF/ENVCD OPERON REPRESSOR-RELATED"/>
    <property type="match status" value="1"/>
</dbReference>
<reference evidence="4 5" key="1">
    <citation type="submission" date="2017-10" db="EMBL/GenBank/DDBJ databases">
        <title>Whole-genome sequence of three Streptococcus macedonicus strains isolated from Italian cheeses of the Veneto region.</title>
        <authorList>
            <person name="Treu L."/>
            <person name="De Diego-Diaz B."/>
            <person name="Papadimitriou K."/>
            <person name="Tsakalidou E."/>
            <person name="Corich V."/>
            <person name="Giacomini A."/>
        </authorList>
    </citation>
    <scope>NUCLEOTIDE SEQUENCE [LARGE SCALE GENOMIC DNA]</scope>
    <source>
        <strain evidence="4 5">27MV</strain>
    </source>
</reference>
<dbReference type="PANTHER" id="PTHR43479:SF7">
    <property type="entry name" value="TETR-FAMILY TRANSCRIPTIONAL REGULATOR"/>
    <property type="match status" value="1"/>
</dbReference>
<dbReference type="Proteomes" id="UP000222913">
    <property type="component" value="Unassembled WGS sequence"/>
</dbReference>